<accession>A0A6N2LBL9</accession>
<proteinExistence type="predicted"/>
<dbReference type="AlphaFoldDB" id="A0A6N2LBL9"/>
<dbReference type="EMBL" id="CAADRP010001335">
    <property type="protein sequence ID" value="VFU38005.1"/>
    <property type="molecule type" value="Genomic_DNA"/>
</dbReference>
<reference evidence="1" key="1">
    <citation type="submission" date="2019-03" db="EMBL/GenBank/DDBJ databases">
        <authorList>
            <person name="Mank J."/>
            <person name="Almeida P."/>
        </authorList>
    </citation>
    <scope>NUCLEOTIDE SEQUENCE</scope>
    <source>
        <strain evidence="1">78183</strain>
    </source>
</reference>
<organism evidence="1">
    <name type="scientific">Salix viminalis</name>
    <name type="common">Common osier</name>
    <name type="synonym">Basket willow</name>
    <dbReference type="NCBI Taxonomy" id="40686"/>
    <lineage>
        <taxon>Eukaryota</taxon>
        <taxon>Viridiplantae</taxon>
        <taxon>Streptophyta</taxon>
        <taxon>Embryophyta</taxon>
        <taxon>Tracheophyta</taxon>
        <taxon>Spermatophyta</taxon>
        <taxon>Magnoliopsida</taxon>
        <taxon>eudicotyledons</taxon>
        <taxon>Gunneridae</taxon>
        <taxon>Pentapetalae</taxon>
        <taxon>rosids</taxon>
        <taxon>fabids</taxon>
        <taxon>Malpighiales</taxon>
        <taxon>Salicaceae</taxon>
        <taxon>Saliceae</taxon>
        <taxon>Salix</taxon>
    </lineage>
</organism>
<gene>
    <name evidence="1" type="ORF">SVIM_LOCUS204488</name>
</gene>
<name>A0A6N2LBL9_SALVM</name>
<protein>
    <submittedName>
        <fullName evidence="1">Uncharacterized protein</fullName>
    </submittedName>
</protein>
<sequence length="59" mass="6776">MHGNTLLVQTETRTSRESDKEIDLNALPWHKPQTIAARRRCHCANQHSSRLQLAEKLSP</sequence>
<evidence type="ECO:0000313" key="1">
    <source>
        <dbReference type="EMBL" id="VFU38005.1"/>
    </source>
</evidence>